<dbReference type="Pfam" id="PF07963">
    <property type="entry name" value="N_methyl"/>
    <property type="match status" value="1"/>
</dbReference>
<organism evidence="3 4">
    <name type="scientific">Candidatus Scatousia excrementigallinarum</name>
    <dbReference type="NCBI Taxonomy" id="2840935"/>
    <lineage>
        <taxon>Bacteria</taxon>
        <taxon>Candidatus Scatousia</taxon>
    </lineage>
</organism>
<keyword evidence="1" id="KW-1133">Transmembrane helix</keyword>
<dbReference type="Proteomes" id="UP000823928">
    <property type="component" value="Unassembled WGS sequence"/>
</dbReference>
<keyword evidence="1" id="KW-0472">Membrane</keyword>
<dbReference type="NCBIfam" id="TIGR02532">
    <property type="entry name" value="IV_pilin_GFxxxE"/>
    <property type="match status" value="1"/>
</dbReference>
<protein>
    <submittedName>
        <fullName evidence="3">Type II secretion system protein</fullName>
    </submittedName>
</protein>
<dbReference type="InterPro" id="IPR046721">
    <property type="entry name" value="DUF6613"/>
</dbReference>
<proteinExistence type="predicted"/>
<reference evidence="3" key="1">
    <citation type="submission" date="2020-10" db="EMBL/GenBank/DDBJ databases">
        <authorList>
            <person name="Gilroy R."/>
        </authorList>
    </citation>
    <scope>NUCLEOTIDE SEQUENCE</scope>
    <source>
        <strain evidence="3">6276</strain>
    </source>
</reference>
<evidence type="ECO:0000313" key="3">
    <source>
        <dbReference type="EMBL" id="HIS36096.1"/>
    </source>
</evidence>
<keyword evidence="1" id="KW-0812">Transmembrane</keyword>
<sequence>MYLRGGGGGRFKLRRGFTLAEVLITIGVIGVVAALTLPAIIQQNQKKVVAVRLKQTYSQLYQAINLAQADYGDMRNWDVDSDYQASTSEKNKKAAYFVQKYIAPYMKSNGDVSIIFLKDEGYGPYLSKDGRVYLPKEYQCVMWGLPNGVTLFFSYNSFNENDTTLVMPMIYIDTNGKAKPNTLGRDFYVFYLDATKTLKLIPYGFGKSREYLLNACKRDIKQESHRNLLCTALILNDGWEIKKDYPW</sequence>
<dbReference type="EMBL" id="DVIU01000116">
    <property type="protein sequence ID" value="HIS36096.1"/>
    <property type="molecule type" value="Genomic_DNA"/>
</dbReference>
<feature type="domain" description="DUF6613" evidence="2">
    <location>
        <begin position="39"/>
        <end position="246"/>
    </location>
</feature>
<dbReference type="InterPro" id="IPR012902">
    <property type="entry name" value="N_methyl_site"/>
</dbReference>
<comment type="caution">
    <text evidence="3">The sequence shown here is derived from an EMBL/GenBank/DDBJ whole genome shotgun (WGS) entry which is preliminary data.</text>
</comment>
<dbReference type="InterPro" id="IPR045584">
    <property type="entry name" value="Pilin-like"/>
</dbReference>
<accession>A0A9D1JMN7</accession>
<evidence type="ECO:0000259" key="2">
    <source>
        <dbReference type="Pfam" id="PF20318"/>
    </source>
</evidence>
<evidence type="ECO:0000313" key="4">
    <source>
        <dbReference type="Proteomes" id="UP000823928"/>
    </source>
</evidence>
<name>A0A9D1JMN7_9BACT</name>
<gene>
    <name evidence="3" type="ORF">IAC10_05635</name>
</gene>
<dbReference type="SUPFAM" id="SSF54523">
    <property type="entry name" value="Pili subunits"/>
    <property type="match status" value="1"/>
</dbReference>
<feature type="transmembrane region" description="Helical" evidence="1">
    <location>
        <begin position="20"/>
        <end position="41"/>
    </location>
</feature>
<reference evidence="3" key="2">
    <citation type="journal article" date="2021" name="PeerJ">
        <title>Extensive microbial diversity within the chicken gut microbiome revealed by metagenomics and culture.</title>
        <authorList>
            <person name="Gilroy R."/>
            <person name="Ravi A."/>
            <person name="Getino M."/>
            <person name="Pursley I."/>
            <person name="Horton D.L."/>
            <person name="Alikhan N.F."/>
            <person name="Baker D."/>
            <person name="Gharbi K."/>
            <person name="Hall N."/>
            <person name="Watson M."/>
            <person name="Adriaenssens E.M."/>
            <person name="Foster-Nyarko E."/>
            <person name="Jarju S."/>
            <person name="Secka A."/>
            <person name="Antonio M."/>
            <person name="Oren A."/>
            <person name="Chaudhuri R.R."/>
            <person name="La Ragione R."/>
            <person name="Hildebrand F."/>
            <person name="Pallen M.J."/>
        </authorList>
    </citation>
    <scope>NUCLEOTIDE SEQUENCE</scope>
    <source>
        <strain evidence="3">6276</strain>
    </source>
</reference>
<evidence type="ECO:0000256" key="1">
    <source>
        <dbReference type="SAM" id="Phobius"/>
    </source>
</evidence>
<dbReference type="AlphaFoldDB" id="A0A9D1JMN7"/>
<dbReference type="Pfam" id="PF20318">
    <property type="entry name" value="DUF6613"/>
    <property type="match status" value="1"/>
</dbReference>
<dbReference type="Gene3D" id="3.30.700.10">
    <property type="entry name" value="Glycoprotein, Type 4 Pilin"/>
    <property type="match status" value="1"/>
</dbReference>